<evidence type="ECO:0000256" key="7">
    <source>
        <dbReference type="ARBA" id="ARBA00023136"/>
    </source>
</evidence>
<evidence type="ECO:0000256" key="3">
    <source>
        <dbReference type="ARBA" id="ARBA00022448"/>
    </source>
</evidence>
<dbReference type="Proteomes" id="UP000311605">
    <property type="component" value="Unassembled WGS sequence"/>
</dbReference>
<keyword evidence="10" id="KW-1185">Reference proteome</keyword>
<feature type="transmembrane region" description="Helical" evidence="8">
    <location>
        <begin position="288"/>
        <end position="306"/>
    </location>
</feature>
<dbReference type="OrthoDB" id="9811975at2"/>
<comment type="caution">
    <text evidence="9">The sequence shown here is derived from an EMBL/GenBank/DDBJ whole genome shotgun (WGS) entry which is preliminary data.</text>
</comment>
<comment type="subcellular location">
    <subcellularLocation>
        <location evidence="1">Cell membrane</location>
        <topology evidence="1">Multi-pass membrane protein</topology>
    </subcellularLocation>
</comment>
<dbReference type="FunFam" id="1.10.3470.10:FF:000001">
    <property type="entry name" value="Vitamin B12 ABC transporter permease BtuC"/>
    <property type="match status" value="1"/>
</dbReference>
<accession>A0A5C4XK57</accession>
<name>A0A5C4XK57_9HYPH</name>
<keyword evidence="5 8" id="KW-0812">Transmembrane</keyword>
<dbReference type="CDD" id="cd06550">
    <property type="entry name" value="TM_ABC_iron-siderophores_like"/>
    <property type="match status" value="1"/>
</dbReference>
<dbReference type="GO" id="GO:0005886">
    <property type="term" value="C:plasma membrane"/>
    <property type="evidence" value="ECO:0007669"/>
    <property type="project" value="UniProtKB-SubCell"/>
</dbReference>
<protein>
    <submittedName>
        <fullName evidence="9">Iron ABC transporter permease</fullName>
    </submittedName>
</protein>
<dbReference type="Pfam" id="PF01032">
    <property type="entry name" value="FecCD"/>
    <property type="match status" value="1"/>
</dbReference>
<dbReference type="EMBL" id="VDMN01000002">
    <property type="protein sequence ID" value="TNM63589.1"/>
    <property type="molecule type" value="Genomic_DNA"/>
</dbReference>
<dbReference type="AlphaFoldDB" id="A0A5C4XK57"/>
<feature type="transmembrane region" description="Helical" evidence="8">
    <location>
        <begin position="132"/>
        <end position="151"/>
    </location>
</feature>
<reference evidence="9 10" key="1">
    <citation type="submission" date="2019-06" db="EMBL/GenBank/DDBJ databases">
        <title>The draft genome of Rhizobium smilacinae PTYR-5.</title>
        <authorList>
            <person name="Liu L."/>
            <person name="Li L."/>
            <person name="Zhang X."/>
        </authorList>
    </citation>
    <scope>NUCLEOTIDE SEQUENCE [LARGE SCALE GENOMIC DNA]</scope>
    <source>
        <strain evidence="9 10">PTYR-5</strain>
    </source>
</reference>
<evidence type="ECO:0000256" key="1">
    <source>
        <dbReference type="ARBA" id="ARBA00004651"/>
    </source>
</evidence>
<dbReference type="GO" id="GO:0033214">
    <property type="term" value="P:siderophore-iron import into cell"/>
    <property type="evidence" value="ECO:0007669"/>
    <property type="project" value="TreeGrafter"/>
</dbReference>
<dbReference type="Gene3D" id="1.10.3470.10">
    <property type="entry name" value="ABC transporter involved in vitamin B12 uptake, BtuC"/>
    <property type="match status" value="1"/>
</dbReference>
<keyword evidence="4" id="KW-1003">Cell membrane</keyword>
<feature type="transmembrane region" description="Helical" evidence="8">
    <location>
        <begin position="206"/>
        <end position="228"/>
    </location>
</feature>
<evidence type="ECO:0000313" key="9">
    <source>
        <dbReference type="EMBL" id="TNM63589.1"/>
    </source>
</evidence>
<dbReference type="InterPro" id="IPR037294">
    <property type="entry name" value="ABC_BtuC-like"/>
</dbReference>
<keyword evidence="7 8" id="KW-0472">Membrane</keyword>
<feature type="transmembrane region" description="Helical" evidence="8">
    <location>
        <begin position="163"/>
        <end position="182"/>
    </location>
</feature>
<keyword evidence="3" id="KW-0813">Transport</keyword>
<dbReference type="PANTHER" id="PTHR30472">
    <property type="entry name" value="FERRIC ENTEROBACTIN TRANSPORT SYSTEM PERMEASE PROTEIN"/>
    <property type="match status" value="1"/>
</dbReference>
<feature type="transmembrane region" description="Helical" evidence="8">
    <location>
        <begin position="107"/>
        <end position="126"/>
    </location>
</feature>
<evidence type="ECO:0000256" key="2">
    <source>
        <dbReference type="ARBA" id="ARBA00007935"/>
    </source>
</evidence>
<evidence type="ECO:0000313" key="10">
    <source>
        <dbReference type="Proteomes" id="UP000311605"/>
    </source>
</evidence>
<sequence>MAESAFAGARYRTFSTGRLLVLAGLLCAVACAALLSLVIGARPISSNTILTAFTAYDPTDFDHQALFLFRLPRLIAAILVGGALALTGALMQAVIRNPLAEPQLLGLNAGAALAVVATSAAGLDVAGLTRPAIAALGAFASFAIVLALSGIGRSGATPLKVTLSGVIVSAFAASVTSALLLIDDQALQDLRLWLAGDLAGRSSDNLAITAPVSVAGTVAAFLLAPRLSALALGDEVARGLGINVKRTRLAALSIAAILSGTAVTLAGPIGFIGLIVPHLVRRIMGENIRLQFLACLLGGPVLLLVADMLARRLIAPAEIATGVITGAVGALFFIILVARHFR</sequence>
<feature type="transmembrane region" description="Helical" evidence="8">
    <location>
        <begin position="74"/>
        <end position="95"/>
    </location>
</feature>
<dbReference type="PANTHER" id="PTHR30472:SF1">
    <property type="entry name" value="FE(3+) DICITRATE TRANSPORT SYSTEM PERMEASE PROTEIN FECC-RELATED"/>
    <property type="match status" value="1"/>
</dbReference>
<dbReference type="RefSeq" id="WP_139676497.1">
    <property type="nucleotide sequence ID" value="NZ_VDMN01000002.1"/>
</dbReference>
<feature type="transmembrane region" description="Helical" evidence="8">
    <location>
        <begin position="249"/>
        <end position="276"/>
    </location>
</feature>
<evidence type="ECO:0000256" key="6">
    <source>
        <dbReference type="ARBA" id="ARBA00022989"/>
    </source>
</evidence>
<gene>
    <name evidence="9" type="ORF">FHP24_12355</name>
</gene>
<feature type="transmembrane region" description="Helical" evidence="8">
    <location>
        <begin position="313"/>
        <end position="338"/>
    </location>
</feature>
<dbReference type="InterPro" id="IPR000522">
    <property type="entry name" value="ABC_transptr_permease_BtuC"/>
</dbReference>
<organism evidence="9 10">
    <name type="scientific">Aliirhizobium smilacinae</name>
    <dbReference type="NCBI Taxonomy" id="1395944"/>
    <lineage>
        <taxon>Bacteria</taxon>
        <taxon>Pseudomonadati</taxon>
        <taxon>Pseudomonadota</taxon>
        <taxon>Alphaproteobacteria</taxon>
        <taxon>Hyphomicrobiales</taxon>
        <taxon>Rhizobiaceae</taxon>
        <taxon>Aliirhizobium</taxon>
    </lineage>
</organism>
<evidence type="ECO:0000256" key="4">
    <source>
        <dbReference type="ARBA" id="ARBA00022475"/>
    </source>
</evidence>
<proteinExistence type="inferred from homology"/>
<dbReference type="SUPFAM" id="SSF81345">
    <property type="entry name" value="ABC transporter involved in vitamin B12 uptake, BtuC"/>
    <property type="match status" value="1"/>
</dbReference>
<keyword evidence="6 8" id="KW-1133">Transmembrane helix</keyword>
<comment type="similarity">
    <text evidence="2">Belongs to the binding-protein-dependent transport system permease family. FecCD subfamily.</text>
</comment>
<dbReference type="GO" id="GO:0022857">
    <property type="term" value="F:transmembrane transporter activity"/>
    <property type="evidence" value="ECO:0007669"/>
    <property type="project" value="InterPro"/>
</dbReference>
<evidence type="ECO:0000256" key="5">
    <source>
        <dbReference type="ARBA" id="ARBA00022692"/>
    </source>
</evidence>
<evidence type="ECO:0000256" key="8">
    <source>
        <dbReference type="SAM" id="Phobius"/>
    </source>
</evidence>